<keyword evidence="4" id="KW-1185">Reference proteome</keyword>
<gene>
    <name evidence="3" type="ORF">F5147DRAFT_657970</name>
</gene>
<dbReference type="OrthoDB" id="2669855at2759"/>
<feature type="compositionally biased region" description="Basic and acidic residues" evidence="1">
    <location>
        <begin position="287"/>
        <end position="297"/>
    </location>
</feature>
<feature type="region of interest" description="Disordered" evidence="1">
    <location>
        <begin position="1"/>
        <end position="125"/>
    </location>
</feature>
<evidence type="ECO:0000256" key="1">
    <source>
        <dbReference type="SAM" id="MobiDB-lite"/>
    </source>
</evidence>
<dbReference type="Pfam" id="PF20149">
    <property type="entry name" value="DUF6532"/>
    <property type="match status" value="1"/>
</dbReference>
<evidence type="ECO:0000313" key="3">
    <source>
        <dbReference type="EMBL" id="KAG2091186.1"/>
    </source>
</evidence>
<feature type="compositionally biased region" description="Polar residues" evidence="1">
    <location>
        <begin position="303"/>
        <end position="314"/>
    </location>
</feature>
<feature type="compositionally biased region" description="Polar residues" evidence="1">
    <location>
        <begin position="75"/>
        <end position="85"/>
    </location>
</feature>
<feature type="compositionally biased region" description="Acidic residues" evidence="1">
    <location>
        <begin position="223"/>
        <end position="251"/>
    </location>
</feature>
<dbReference type="Proteomes" id="UP000823399">
    <property type="component" value="Unassembled WGS sequence"/>
</dbReference>
<proteinExistence type="predicted"/>
<dbReference type="AlphaFoldDB" id="A0A9P7EV84"/>
<sequence length="586" mass="64065">MPPCASQKKTKCKAVDSDGQANSAKKSRAGAQASVVLQEPILADKPSARHSGRPGAGKGDGNVEYRQKPPPPYTVSETVVDSATSKIGRKKVTSKVTKNALTPTTDADASNTQPTFSHRQPGGRFGFAQSIIPPSMEPDLQALNNPFVAAAREKRALSVSLDRRLLPTATSRNNDLAQPAPSKSRSSVQPNTMFHKNLDPALLSAGDVCSGAGYTGSKSSEASTDDNDDDGGHADDDEEEDEEEEEGDVEGQEVRWGAAHGRLTAHPGPEPSQPWVTTALPTDFEFQHSHDKDDNMADKNLAAGTSSDNDNIQPAENIPDDVLQLHHKRNGHPRLPDPAVLNLLCQAETKPPNSKPSDTNIKARKRFLEETKGECHVQHTIENLFPTFVDGLSGTIPEILTALLVQWLESGQQVEGNIWPGYKPEMAKLLFEDLSTWHSDLKKIAISITPSMYDLIPPSHVPPQERAIIGKNQNVAHPALHEAVILFFYTGSYRIARRRPEVFHEQLPLECLALVCTVFNCVLDGVVKYSNGKLYPKFSAKEYKSIYIKMVGLLNDIIWDPYHGPKLVEQLRSWAVSGWQGAVLQG</sequence>
<protein>
    <recommendedName>
        <fullName evidence="2">DUF6532 domain-containing protein</fullName>
    </recommendedName>
</protein>
<reference evidence="3" key="1">
    <citation type="journal article" date="2020" name="New Phytol.">
        <title>Comparative genomics reveals dynamic genome evolution in host specialist ectomycorrhizal fungi.</title>
        <authorList>
            <person name="Lofgren L.A."/>
            <person name="Nguyen N.H."/>
            <person name="Vilgalys R."/>
            <person name="Ruytinx J."/>
            <person name="Liao H.L."/>
            <person name="Branco S."/>
            <person name="Kuo A."/>
            <person name="LaButti K."/>
            <person name="Lipzen A."/>
            <person name="Andreopoulos W."/>
            <person name="Pangilinan J."/>
            <person name="Riley R."/>
            <person name="Hundley H."/>
            <person name="Na H."/>
            <person name="Barry K."/>
            <person name="Grigoriev I.V."/>
            <person name="Stajich J.E."/>
            <person name="Kennedy P.G."/>
        </authorList>
    </citation>
    <scope>NUCLEOTIDE SEQUENCE</scope>
    <source>
        <strain evidence="3">FC423</strain>
    </source>
</reference>
<feature type="region of interest" description="Disordered" evidence="1">
    <location>
        <begin position="213"/>
        <end position="253"/>
    </location>
</feature>
<dbReference type="GeneID" id="64696618"/>
<accession>A0A9P7EV84</accession>
<evidence type="ECO:0000313" key="4">
    <source>
        <dbReference type="Proteomes" id="UP000823399"/>
    </source>
</evidence>
<feature type="compositionally biased region" description="Polar residues" evidence="1">
    <location>
        <begin position="94"/>
        <end position="118"/>
    </location>
</feature>
<dbReference type="EMBL" id="JABBWM010000098">
    <property type="protein sequence ID" value="KAG2091186.1"/>
    <property type="molecule type" value="Genomic_DNA"/>
</dbReference>
<organism evidence="3 4">
    <name type="scientific">Suillus discolor</name>
    <dbReference type="NCBI Taxonomy" id="1912936"/>
    <lineage>
        <taxon>Eukaryota</taxon>
        <taxon>Fungi</taxon>
        <taxon>Dikarya</taxon>
        <taxon>Basidiomycota</taxon>
        <taxon>Agaricomycotina</taxon>
        <taxon>Agaricomycetes</taxon>
        <taxon>Agaricomycetidae</taxon>
        <taxon>Boletales</taxon>
        <taxon>Suillineae</taxon>
        <taxon>Suillaceae</taxon>
        <taxon>Suillus</taxon>
    </lineage>
</organism>
<comment type="caution">
    <text evidence="3">The sequence shown here is derived from an EMBL/GenBank/DDBJ whole genome shotgun (WGS) entry which is preliminary data.</text>
</comment>
<name>A0A9P7EV84_9AGAM</name>
<feature type="region of interest" description="Disordered" evidence="1">
    <location>
        <begin position="158"/>
        <end position="192"/>
    </location>
</feature>
<feature type="region of interest" description="Disordered" evidence="1">
    <location>
        <begin position="287"/>
        <end position="316"/>
    </location>
</feature>
<feature type="domain" description="DUF6532" evidence="2">
    <location>
        <begin position="382"/>
        <end position="557"/>
    </location>
</feature>
<feature type="compositionally biased region" description="Polar residues" evidence="1">
    <location>
        <begin position="168"/>
        <end position="192"/>
    </location>
</feature>
<dbReference type="InterPro" id="IPR045341">
    <property type="entry name" value="DUF6532"/>
</dbReference>
<dbReference type="RefSeq" id="XP_041286443.1">
    <property type="nucleotide sequence ID" value="XM_041434359.1"/>
</dbReference>
<evidence type="ECO:0000259" key="2">
    <source>
        <dbReference type="Pfam" id="PF20149"/>
    </source>
</evidence>